<evidence type="ECO:0000313" key="1">
    <source>
        <dbReference type="EMBL" id="KAL1845251.1"/>
    </source>
</evidence>
<protein>
    <submittedName>
        <fullName evidence="1">Uncharacterized protein</fullName>
    </submittedName>
</protein>
<sequence>MALVADATSWPGWLLCTGFPQCTQPRSKKDLHHMAVARALAAGSASSWTRQAKGPASFVSCAMAGRRERPSETSGERNARHAEILCGVRHSEGQLGRVRARKIGVVALASVVEQLRGAGSVPL</sequence>
<gene>
    <name evidence="1" type="ORF">VTK73DRAFT_792</name>
</gene>
<accession>A0ABR3VUB7</accession>
<dbReference type="EMBL" id="JAZHXJ010001177">
    <property type="protein sequence ID" value="KAL1845251.1"/>
    <property type="molecule type" value="Genomic_DNA"/>
</dbReference>
<name>A0ABR3VUB7_9PEZI</name>
<organism evidence="1 2">
    <name type="scientific">Phialemonium thermophilum</name>
    <dbReference type="NCBI Taxonomy" id="223376"/>
    <lineage>
        <taxon>Eukaryota</taxon>
        <taxon>Fungi</taxon>
        <taxon>Dikarya</taxon>
        <taxon>Ascomycota</taxon>
        <taxon>Pezizomycotina</taxon>
        <taxon>Sordariomycetes</taxon>
        <taxon>Sordariomycetidae</taxon>
        <taxon>Cephalothecales</taxon>
        <taxon>Cephalothecaceae</taxon>
        <taxon>Phialemonium</taxon>
    </lineage>
</organism>
<evidence type="ECO:0000313" key="2">
    <source>
        <dbReference type="Proteomes" id="UP001586593"/>
    </source>
</evidence>
<comment type="caution">
    <text evidence="1">The sequence shown here is derived from an EMBL/GenBank/DDBJ whole genome shotgun (WGS) entry which is preliminary data.</text>
</comment>
<dbReference type="Proteomes" id="UP001586593">
    <property type="component" value="Unassembled WGS sequence"/>
</dbReference>
<reference evidence="1 2" key="1">
    <citation type="journal article" date="2024" name="Commun. Biol.">
        <title>Comparative genomic analysis of thermophilic fungi reveals convergent evolutionary adaptations and gene losses.</title>
        <authorList>
            <person name="Steindorff A.S."/>
            <person name="Aguilar-Pontes M.V."/>
            <person name="Robinson A.J."/>
            <person name="Andreopoulos B."/>
            <person name="LaButti K."/>
            <person name="Kuo A."/>
            <person name="Mondo S."/>
            <person name="Riley R."/>
            <person name="Otillar R."/>
            <person name="Haridas S."/>
            <person name="Lipzen A."/>
            <person name="Grimwood J."/>
            <person name="Schmutz J."/>
            <person name="Clum A."/>
            <person name="Reid I.D."/>
            <person name="Moisan M.C."/>
            <person name="Butler G."/>
            <person name="Nguyen T.T.M."/>
            <person name="Dewar K."/>
            <person name="Conant G."/>
            <person name="Drula E."/>
            <person name="Henrissat B."/>
            <person name="Hansel C."/>
            <person name="Singer S."/>
            <person name="Hutchinson M.I."/>
            <person name="de Vries R.P."/>
            <person name="Natvig D.O."/>
            <person name="Powell A.J."/>
            <person name="Tsang A."/>
            <person name="Grigoriev I.V."/>
        </authorList>
    </citation>
    <scope>NUCLEOTIDE SEQUENCE [LARGE SCALE GENOMIC DNA]</scope>
    <source>
        <strain evidence="1 2">ATCC 24622</strain>
    </source>
</reference>
<proteinExistence type="predicted"/>
<keyword evidence="2" id="KW-1185">Reference proteome</keyword>